<name>A0ABV8QPN5_9BACT</name>
<evidence type="ECO:0000313" key="2">
    <source>
        <dbReference type="EMBL" id="MFC4261358.1"/>
    </source>
</evidence>
<comment type="caution">
    <text evidence="2">The sequence shown here is derived from an EMBL/GenBank/DDBJ whole genome shotgun (WGS) entry which is preliminary data.</text>
</comment>
<feature type="region of interest" description="Disordered" evidence="1">
    <location>
        <begin position="292"/>
        <end position="312"/>
    </location>
</feature>
<dbReference type="Proteomes" id="UP001595907">
    <property type="component" value="Unassembled WGS sequence"/>
</dbReference>
<dbReference type="RefSeq" id="WP_379705555.1">
    <property type="nucleotide sequence ID" value="NZ_JBHSCZ010000001.1"/>
</dbReference>
<accession>A0ABV8QPN5</accession>
<evidence type="ECO:0000256" key="1">
    <source>
        <dbReference type="SAM" id="MobiDB-lite"/>
    </source>
</evidence>
<dbReference type="EMBL" id="JBHSCZ010000001">
    <property type="protein sequence ID" value="MFC4261358.1"/>
    <property type="molecule type" value="Genomic_DNA"/>
</dbReference>
<reference evidence="3" key="1">
    <citation type="journal article" date="2019" name="Int. J. Syst. Evol. Microbiol.">
        <title>The Global Catalogue of Microorganisms (GCM) 10K type strain sequencing project: providing services to taxonomists for standard genome sequencing and annotation.</title>
        <authorList>
            <consortium name="The Broad Institute Genomics Platform"/>
            <consortium name="The Broad Institute Genome Sequencing Center for Infectious Disease"/>
            <person name="Wu L."/>
            <person name="Ma J."/>
        </authorList>
    </citation>
    <scope>NUCLEOTIDE SEQUENCE [LARGE SCALE GENOMIC DNA]</scope>
    <source>
        <strain evidence="3">CECT 8289</strain>
    </source>
</reference>
<protein>
    <submittedName>
        <fullName evidence="2">Uncharacterized protein</fullName>
    </submittedName>
</protein>
<evidence type="ECO:0000313" key="3">
    <source>
        <dbReference type="Proteomes" id="UP001595907"/>
    </source>
</evidence>
<keyword evidence="3" id="KW-1185">Reference proteome</keyword>
<sequence length="312" mass="35949">MKYIFTCFMIACIGFQSTAQYINKTDYKFLQKKEDSLKTIGLKIVQGRSAADRFTADSLFTRVLVRALKTPYSFYFPFDSIINVSKLYAPDSSFRIYTWQLVINENTVRQHGAIQMRTKDGSFKRFALIDKSDVTTNMADTIGNNEGWMGAVYYKIIQKQLNGRNIYTLFGFDENNIRSDKKIMDVLEFVNGEPIFGNKLFVMENGSNYPKNASRFIMEFKKEASPRLTFDPDYDAVIFDELFSETGDIKKKYTLVPDGEYEGFKWTNGKWIHSKNIFGGAPPQKYIIPKPIRDTKGNIDDSQLKGGERENQ</sequence>
<proteinExistence type="predicted"/>
<organism evidence="2 3">
    <name type="scientific">Ferruginibacter yonginensis</name>
    <dbReference type="NCBI Taxonomy" id="1310416"/>
    <lineage>
        <taxon>Bacteria</taxon>
        <taxon>Pseudomonadati</taxon>
        <taxon>Bacteroidota</taxon>
        <taxon>Chitinophagia</taxon>
        <taxon>Chitinophagales</taxon>
        <taxon>Chitinophagaceae</taxon>
        <taxon>Ferruginibacter</taxon>
    </lineage>
</organism>
<gene>
    <name evidence="2" type="ORF">ACFOWM_00585</name>
</gene>